<dbReference type="PANTHER" id="PTHR13720">
    <property type="entry name" value="WD-40 REPEAT PROTEIN"/>
    <property type="match status" value="1"/>
</dbReference>
<dbReference type="Pfam" id="PF00400">
    <property type="entry name" value="WD40"/>
    <property type="match status" value="3"/>
</dbReference>
<dbReference type="SUPFAM" id="SSF47473">
    <property type="entry name" value="EF-hand"/>
    <property type="match status" value="1"/>
</dbReference>
<dbReference type="EMBL" id="JAPFFF010000244">
    <property type="protein sequence ID" value="KAK8835066.1"/>
    <property type="molecule type" value="Genomic_DNA"/>
</dbReference>
<comment type="subcellular location">
    <subcellularLocation>
        <location evidence="1">Cell projection</location>
        <location evidence="1">Cilium</location>
    </subcellularLocation>
</comment>
<dbReference type="Gene3D" id="1.10.238.10">
    <property type="entry name" value="EF-hand"/>
    <property type="match status" value="1"/>
</dbReference>
<proteinExistence type="predicted"/>
<keyword evidence="2 6" id="KW-0853">WD repeat</keyword>
<accession>A0ABR2GN07</accession>
<dbReference type="InterPro" id="IPR011047">
    <property type="entry name" value="Quinoprotein_ADH-like_sf"/>
</dbReference>
<sequence length="914" mass="101516">MSARPLEQSALSLEWVLGANTSIINGVIDLKDDTRNCFFYPCAHTGILYNVETNSQTLFSGHRHTITAIAVTNDKNYIATADTGENSALIVWDSHTAAPLFTKFSPHPTGVCACAFSAKGQYLVTLSSTLPQVLAIWNWNSTDAEPEPIALVEIPFQEMMTVVQFNPRDETQLVTNGVHSIVFWQWNTQNDEISFYSPPVTARDLKKPIGNLIYSRYLPENDDVVVSTSEGSLIHLVRDPFAIHQGLDAEHKPVKVINLHKSAVTTLEIHKGYIVTGGADGIVKFFDFQFRLIAWFEEIKAGPITSISFSNITASNDREKFTCKPFIIATSNAAVIRLTDSVYYDVTGSDQPEILLRNHTGAVKAIAVNPNDGRIVTGSDAGELIQWDIVNHVAVSRACYDKLQITALCYDPCKDFLTVGFSNGSISVVTTDNFDEKYHQRITKNASITDIQYSSDSSFLAVTLSDNTLALFRSLDKLSPTTPMMSQANDDSIQMTTIQQERKDWEYVGRHRSHWDQITGLAFIGNGTQEAPHRLFTIGRDRRVVEYDYAGSTYLDGVQIKPATQVEMTAHPTSFAWTNKDNRPYFVVANTEGKLRLWNGAAAMTCRLTVLAPSFGGDITHMVFIENQRTSIVYATDSCILGIILYPLTGNPNESMGLIAHPVSIERVVMSRDESRVLVCSGCDNYIGIFTAHPEHLEAAALLAARDGDAFIAMLEGGEDGPLYQEIVDYFYSSQLRVQGKLTDKPHEIPQEVPISEVVPLLCALGYYPTQYESDLIRNEIQYSKFIETNEKTETIDFQTFLRLFLNHRPVVPPSLDEIENAFRILGANQDGQLSTEELINLLQSSGEAMSVDDIDKCIEILVGQPLPSHMNSYEFVESVLGLVSGEEEDAVDVQQPLDNNNDDDIPSTSNDNE</sequence>
<dbReference type="SUPFAM" id="SSF50998">
    <property type="entry name" value="Quinoprotein alcohol dehydrogenase-like"/>
    <property type="match status" value="1"/>
</dbReference>
<dbReference type="InterPro" id="IPR002048">
    <property type="entry name" value="EF_hand_dom"/>
</dbReference>
<evidence type="ECO:0000256" key="5">
    <source>
        <dbReference type="ARBA" id="ARBA00040994"/>
    </source>
</evidence>
<dbReference type="PROSITE" id="PS50294">
    <property type="entry name" value="WD_REPEATS_REGION"/>
    <property type="match status" value="1"/>
</dbReference>
<name>A0ABR2GN07_9EUKA</name>
<dbReference type="Proteomes" id="UP001470230">
    <property type="component" value="Unassembled WGS sequence"/>
</dbReference>
<dbReference type="SMART" id="SM00320">
    <property type="entry name" value="WD40"/>
    <property type="match status" value="9"/>
</dbReference>
<dbReference type="PROSITE" id="PS50222">
    <property type="entry name" value="EF_HAND_2"/>
    <property type="match status" value="1"/>
</dbReference>
<dbReference type="SUPFAM" id="SSF50978">
    <property type="entry name" value="WD40 repeat-like"/>
    <property type="match status" value="1"/>
</dbReference>
<evidence type="ECO:0000256" key="7">
    <source>
        <dbReference type="SAM" id="MobiDB-lite"/>
    </source>
</evidence>
<keyword evidence="11" id="KW-1185">Reference proteome</keyword>
<organism evidence="9 11">
    <name type="scientific">Tritrichomonas musculus</name>
    <dbReference type="NCBI Taxonomy" id="1915356"/>
    <lineage>
        <taxon>Eukaryota</taxon>
        <taxon>Metamonada</taxon>
        <taxon>Parabasalia</taxon>
        <taxon>Tritrichomonadida</taxon>
        <taxon>Tritrichomonadidae</taxon>
        <taxon>Tritrichomonas</taxon>
    </lineage>
</organism>
<gene>
    <name evidence="9" type="ORF">M9Y10_019407</name>
    <name evidence="10" type="ORF">M9Y10_039544</name>
</gene>
<feature type="domain" description="EF-hand" evidence="8">
    <location>
        <begin position="814"/>
        <end position="849"/>
    </location>
</feature>
<evidence type="ECO:0000259" key="8">
    <source>
        <dbReference type="PROSITE" id="PS50222"/>
    </source>
</evidence>
<comment type="caution">
    <text evidence="9">The sequence shown here is derived from an EMBL/GenBank/DDBJ whole genome shotgun (WGS) entry which is preliminary data.</text>
</comment>
<dbReference type="EMBL" id="JAPFFF010000006">
    <property type="protein sequence ID" value="KAK8888465.1"/>
    <property type="molecule type" value="Genomic_DNA"/>
</dbReference>
<keyword evidence="9" id="KW-0282">Flagellum</keyword>
<evidence type="ECO:0000256" key="6">
    <source>
        <dbReference type="PROSITE-ProRule" id="PRU00221"/>
    </source>
</evidence>
<dbReference type="InterPro" id="IPR015943">
    <property type="entry name" value="WD40/YVTN_repeat-like_dom_sf"/>
</dbReference>
<dbReference type="CDD" id="cd00051">
    <property type="entry name" value="EFh"/>
    <property type="match status" value="1"/>
</dbReference>
<dbReference type="InterPro" id="IPR001680">
    <property type="entry name" value="WD40_rpt"/>
</dbReference>
<keyword evidence="4" id="KW-0966">Cell projection</keyword>
<keyword evidence="9" id="KW-0969">Cilium</keyword>
<dbReference type="InterPro" id="IPR050630">
    <property type="entry name" value="WD_repeat_EMAP"/>
</dbReference>
<evidence type="ECO:0000313" key="9">
    <source>
        <dbReference type="EMBL" id="KAK8835066.1"/>
    </source>
</evidence>
<evidence type="ECO:0000313" key="11">
    <source>
        <dbReference type="Proteomes" id="UP001470230"/>
    </source>
</evidence>
<protein>
    <recommendedName>
        <fullName evidence="5">Cilia- and flagella-associated protein 251</fullName>
    </recommendedName>
</protein>
<evidence type="ECO:0000256" key="1">
    <source>
        <dbReference type="ARBA" id="ARBA00004138"/>
    </source>
</evidence>
<reference evidence="9 11" key="1">
    <citation type="submission" date="2024-04" db="EMBL/GenBank/DDBJ databases">
        <title>Tritrichomonas musculus Genome.</title>
        <authorList>
            <person name="Alves-Ferreira E."/>
            <person name="Grigg M."/>
            <person name="Lorenzi H."/>
            <person name="Galac M."/>
        </authorList>
    </citation>
    <scope>NUCLEOTIDE SEQUENCE [LARGE SCALE GENOMIC DNA]</scope>
    <source>
        <strain evidence="9 11">EAF2021</strain>
    </source>
</reference>
<feature type="repeat" description="WD" evidence="6">
    <location>
        <begin position="356"/>
        <end position="397"/>
    </location>
</feature>
<evidence type="ECO:0000256" key="2">
    <source>
        <dbReference type="ARBA" id="ARBA00022574"/>
    </source>
</evidence>
<evidence type="ECO:0000313" key="10">
    <source>
        <dbReference type="EMBL" id="KAK8888465.1"/>
    </source>
</evidence>
<dbReference type="InterPro" id="IPR036322">
    <property type="entry name" value="WD40_repeat_dom_sf"/>
</dbReference>
<evidence type="ECO:0000256" key="4">
    <source>
        <dbReference type="ARBA" id="ARBA00023273"/>
    </source>
</evidence>
<keyword evidence="3" id="KW-0677">Repeat</keyword>
<dbReference type="PROSITE" id="PS50082">
    <property type="entry name" value="WD_REPEATS_2"/>
    <property type="match status" value="1"/>
</dbReference>
<dbReference type="PANTHER" id="PTHR13720:SF13">
    <property type="entry name" value="CILIA- AND FLAGELLA-ASSOCIATED PROTEIN 251"/>
    <property type="match status" value="1"/>
</dbReference>
<feature type="region of interest" description="Disordered" evidence="7">
    <location>
        <begin position="889"/>
        <end position="914"/>
    </location>
</feature>
<dbReference type="InterPro" id="IPR011992">
    <property type="entry name" value="EF-hand-dom_pair"/>
</dbReference>
<dbReference type="Gene3D" id="2.130.10.10">
    <property type="entry name" value="YVTN repeat-like/Quinoprotein amine dehydrogenase"/>
    <property type="match status" value="3"/>
</dbReference>
<evidence type="ECO:0000256" key="3">
    <source>
        <dbReference type="ARBA" id="ARBA00022737"/>
    </source>
</evidence>